<dbReference type="Pfam" id="PF02779">
    <property type="entry name" value="Transket_pyr"/>
    <property type="match status" value="1"/>
</dbReference>
<proteinExistence type="predicted"/>
<dbReference type="EMBL" id="UINC01000836">
    <property type="protein sequence ID" value="SUZ61927.1"/>
    <property type="molecule type" value="Genomic_DNA"/>
</dbReference>
<sequence length="738" mass="82665">MNLFNRAEIIDQNFSKSLNNSTLPDSTIELALPDVSLGSNDLISIFESQIYSRHMDLKARELKEKGQCFYTIGSSGHESNAVFGNIFPITDIAFLHYRSSAFFIERSKKLYNSTPLYDMALSFMASSEDPISGGRHKVIGSKMLNIPPQTSTIASHIPKSVGTAFSIDRACDLDIKERDLDKNSIVICSFGDASVNHASALSGFNTARWVKSNGGNVPIIFICEDNGYGISVPTPKNWIRNTFSNQENLKYFDCDGLNLLDTINTAQKAQEYCRFKRSPVFLHMKTVRLMGHAGSDIESSYLSISQIEETEKNDPLLHSARIILDNKCLSADEILDLYEIARIKIHHIFEKATTRPRLSDSSDVMDTIISNDMKGNIPAHSDEKIRSNIFGKEYKRLDQQNHMAKLINYTLKDIMLRFNNALIFGEDVAKKGGVYHITADLFKQFTVRRVFNSPLDETSIIGFAAGLAHNGFLPIPEIQFLAYFHNAEDQLRGEVATLSFFSQRKYINPMVIRIAGLAYQKGFGGHFHNDNSLTIFRDIPGIILACPSNGSDAVKMLRTAVRQAYTNGRIVVFIEPIALYMVKDLHKPKDNKWSFKYPDINEELPLGEFVTYGKGRALTIISYGNGIYQSLKAQPEIEKKIKKKIKIIDLCWLSDINIDSILSEIGNSGKVLIVDECRMSGCHGEGLMALLYEKSKNNLSIKLHAAEDSFIPLGVAATSTLPNCETIIHHSIELYKNA</sequence>
<dbReference type="SMART" id="SM00861">
    <property type="entry name" value="Transket_pyr"/>
    <property type="match status" value="1"/>
</dbReference>
<dbReference type="InterPro" id="IPR033248">
    <property type="entry name" value="Transketolase_C"/>
</dbReference>
<dbReference type="PANTHER" id="PTHR42980">
    <property type="entry name" value="2-OXOISOVALERATE DEHYDROGENASE SUBUNIT BETA-RELATED"/>
    <property type="match status" value="1"/>
</dbReference>
<keyword evidence="3" id="KW-0560">Oxidoreductase</keyword>
<dbReference type="Gene3D" id="3.40.50.920">
    <property type="match status" value="1"/>
</dbReference>
<dbReference type="GO" id="GO:0009083">
    <property type="term" value="P:branched-chain amino acid catabolic process"/>
    <property type="evidence" value="ECO:0007669"/>
    <property type="project" value="TreeGrafter"/>
</dbReference>
<dbReference type="Gene3D" id="3.40.50.970">
    <property type="match status" value="2"/>
</dbReference>
<evidence type="ECO:0000256" key="2">
    <source>
        <dbReference type="ARBA" id="ARBA00012277"/>
    </source>
</evidence>
<reference evidence="5" key="1">
    <citation type="submission" date="2018-05" db="EMBL/GenBank/DDBJ databases">
        <authorList>
            <person name="Lanie J.A."/>
            <person name="Ng W.-L."/>
            <person name="Kazmierczak K.M."/>
            <person name="Andrzejewski T.M."/>
            <person name="Davidsen T.M."/>
            <person name="Wayne K.J."/>
            <person name="Tettelin H."/>
            <person name="Glass J.I."/>
            <person name="Rusch D."/>
            <person name="Podicherti R."/>
            <person name="Tsui H.-C.T."/>
            <person name="Winkler M.E."/>
        </authorList>
    </citation>
    <scope>NUCLEOTIDE SEQUENCE</scope>
</reference>
<dbReference type="InterPro" id="IPR009014">
    <property type="entry name" value="Transketo_C/PFOR_II"/>
</dbReference>
<dbReference type="GO" id="GO:0003863">
    <property type="term" value="F:branched-chain 2-oxo acid dehydrogenase activity"/>
    <property type="evidence" value="ECO:0007669"/>
    <property type="project" value="UniProtKB-EC"/>
</dbReference>
<dbReference type="SUPFAM" id="SSF52922">
    <property type="entry name" value="TK C-terminal domain-like"/>
    <property type="match status" value="1"/>
</dbReference>
<evidence type="ECO:0000256" key="1">
    <source>
        <dbReference type="ARBA" id="ARBA00001964"/>
    </source>
</evidence>
<organism evidence="5">
    <name type="scientific">marine metagenome</name>
    <dbReference type="NCBI Taxonomy" id="408172"/>
    <lineage>
        <taxon>unclassified sequences</taxon>
        <taxon>metagenomes</taxon>
        <taxon>ecological metagenomes</taxon>
    </lineage>
</organism>
<feature type="domain" description="Transketolase-like pyrimidine-binding" evidence="4">
    <location>
        <begin position="401"/>
        <end position="582"/>
    </location>
</feature>
<dbReference type="PANTHER" id="PTHR42980:SF1">
    <property type="entry name" value="2-OXOISOVALERATE DEHYDROGENASE SUBUNIT BETA, MITOCHONDRIAL"/>
    <property type="match status" value="1"/>
</dbReference>
<dbReference type="Pfam" id="PF02780">
    <property type="entry name" value="Transketolase_C"/>
    <property type="match status" value="1"/>
</dbReference>
<dbReference type="InterPro" id="IPR029061">
    <property type="entry name" value="THDP-binding"/>
</dbReference>
<evidence type="ECO:0000259" key="4">
    <source>
        <dbReference type="SMART" id="SM00861"/>
    </source>
</evidence>
<comment type="cofactor">
    <cofactor evidence="1">
        <name>thiamine diphosphate</name>
        <dbReference type="ChEBI" id="CHEBI:58937"/>
    </cofactor>
</comment>
<dbReference type="EC" id="1.2.4.4" evidence="2"/>
<dbReference type="GO" id="GO:0007584">
    <property type="term" value="P:response to nutrient"/>
    <property type="evidence" value="ECO:0007669"/>
    <property type="project" value="TreeGrafter"/>
</dbReference>
<evidence type="ECO:0000256" key="3">
    <source>
        <dbReference type="ARBA" id="ARBA00023002"/>
    </source>
</evidence>
<accession>A0A381P684</accession>
<dbReference type="Pfam" id="PF00676">
    <property type="entry name" value="E1_dh"/>
    <property type="match status" value="1"/>
</dbReference>
<protein>
    <recommendedName>
        <fullName evidence="2">3-methyl-2-oxobutanoate dehydrogenase (2-methylpropanoyl-transferring)</fullName>
        <ecNumber evidence="2">1.2.4.4</ecNumber>
    </recommendedName>
</protein>
<name>A0A381P684_9ZZZZ</name>
<evidence type="ECO:0000313" key="5">
    <source>
        <dbReference type="EMBL" id="SUZ61927.1"/>
    </source>
</evidence>
<gene>
    <name evidence="5" type="ORF">METZ01_LOCUS14781</name>
</gene>
<dbReference type="SUPFAM" id="SSF52518">
    <property type="entry name" value="Thiamin diphosphate-binding fold (THDP-binding)"/>
    <property type="match status" value="2"/>
</dbReference>
<dbReference type="InterPro" id="IPR005475">
    <property type="entry name" value="Transketolase-like_Pyr-bd"/>
</dbReference>
<dbReference type="InterPro" id="IPR001017">
    <property type="entry name" value="DH_E1"/>
</dbReference>
<dbReference type="AlphaFoldDB" id="A0A381P684"/>